<protein>
    <submittedName>
        <fullName evidence="2">Uncharacterized protein</fullName>
    </submittedName>
</protein>
<evidence type="ECO:0000313" key="2">
    <source>
        <dbReference type="EMBL" id="MPN38759.1"/>
    </source>
</evidence>
<dbReference type="EMBL" id="VSSQ01094184">
    <property type="protein sequence ID" value="MPN38759.1"/>
    <property type="molecule type" value="Genomic_DNA"/>
</dbReference>
<feature type="region of interest" description="Disordered" evidence="1">
    <location>
        <begin position="1"/>
        <end position="28"/>
    </location>
</feature>
<comment type="caution">
    <text evidence="2">The sequence shown here is derived from an EMBL/GenBank/DDBJ whole genome shotgun (WGS) entry which is preliminary data.</text>
</comment>
<dbReference type="AlphaFoldDB" id="A0A645HKL8"/>
<accession>A0A645HKL8</accession>
<proteinExistence type="predicted"/>
<evidence type="ECO:0000256" key="1">
    <source>
        <dbReference type="SAM" id="MobiDB-lite"/>
    </source>
</evidence>
<gene>
    <name evidence="2" type="ORF">SDC9_186284</name>
</gene>
<sequence length="67" mass="7533">MEAMLWNTGTHQEMLREQPKAVTPQGLSTDTFGGGGLLRSSDEVVVMAMERRGQLIRRICLVQLIKF</sequence>
<name>A0A645HKL8_9ZZZZ</name>
<organism evidence="2">
    <name type="scientific">bioreactor metagenome</name>
    <dbReference type="NCBI Taxonomy" id="1076179"/>
    <lineage>
        <taxon>unclassified sequences</taxon>
        <taxon>metagenomes</taxon>
        <taxon>ecological metagenomes</taxon>
    </lineage>
</organism>
<reference evidence="2" key="1">
    <citation type="submission" date="2019-08" db="EMBL/GenBank/DDBJ databases">
        <authorList>
            <person name="Kucharzyk K."/>
            <person name="Murdoch R.W."/>
            <person name="Higgins S."/>
            <person name="Loffler F."/>
        </authorList>
    </citation>
    <scope>NUCLEOTIDE SEQUENCE</scope>
</reference>